<keyword evidence="8" id="KW-0963">Cytoplasm</keyword>
<reference evidence="10 11" key="1">
    <citation type="journal article" date="2022" name="Int. J. Syst. Evol. Microbiol.">
        <title>Flavobacterium ammonificans sp. nov. and Flavobacterium ammoniigenes sp. nov., ammonifying bacteria isolated from surface river water.</title>
        <authorList>
            <person name="Watanabe K."/>
            <person name="Kitamura T."/>
            <person name="Ogata Y."/>
            <person name="Shindo C."/>
            <person name="Suda W."/>
        </authorList>
    </citation>
    <scope>NUCLEOTIDE SEQUENCE [LARGE SCALE GENOMIC DNA]</scope>
    <source>
        <strain evidence="10 11">GENT11</strain>
    </source>
</reference>
<dbReference type="Pfam" id="PF00162">
    <property type="entry name" value="PGK"/>
    <property type="match status" value="1"/>
</dbReference>
<comment type="similarity">
    <text evidence="2 8 9">Belongs to the phosphoglycerate kinase family.</text>
</comment>
<gene>
    <name evidence="8 10" type="primary">pgk</name>
    <name evidence="10" type="ORF">GENT11_04900</name>
</gene>
<dbReference type="GO" id="GO:0016301">
    <property type="term" value="F:kinase activity"/>
    <property type="evidence" value="ECO:0007669"/>
    <property type="project" value="UniProtKB-KW"/>
</dbReference>
<keyword evidence="11" id="KW-1185">Reference proteome</keyword>
<dbReference type="InterPro" id="IPR015824">
    <property type="entry name" value="Phosphoglycerate_kinase_N"/>
</dbReference>
<dbReference type="SUPFAM" id="SSF53748">
    <property type="entry name" value="Phosphoglycerate kinase"/>
    <property type="match status" value="1"/>
</dbReference>
<comment type="subunit">
    <text evidence="8">Monomer.</text>
</comment>
<dbReference type="InterPro" id="IPR036043">
    <property type="entry name" value="Phosphoglycerate_kinase_sf"/>
</dbReference>
<dbReference type="InterPro" id="IPR001576">
    <property type="entry name" value="Phosphoglycerate_kinase"/>
</dbReference>
<evidence type="ECO:0000256" key="6">
    <source>
        <dbReference type="ARBA" id="ARBA00022777"/>
    </source>
</evidence>
<feature type="binding site" evidence="8">
    <location>
        <position position="201"/>
    </location>
    <ligand>
        <name>ATP</name>
        <dbReference type="ChEBI" id="CHEBI:30616"/>
    </ligand>
</feature>
<feature type="binding site" evidence="8">
    <location>
        <position position="116"/>
    </location>
    <ligand>
        <name>substrate</name>
    </ligand>
</feature>
<evidence type="ECO:0000256" key="3">
    <source>
        <dbReference type="ARBA" id="ARBA00013061"/>
    </source>
</evidence>
<keyword evidence="6 8" id="KW-0418">Kinase</keyword>
<name>A0ABN6KSV5_9FLAO</name>
<dbReference type="PIRSF" id="PIRSF000724">
    <property type="entry name" value="Pgk"/>
    <property type="match status" value="1"/>
</dbReference>
<evidence type="ECO:0000256" key="2">
    <source>
        <dbReference type="ARBA" id="ARBA00008982"/>
    </source>
</evidence>
<evidence type="ECO:0000256" key="1">
    <source>
        <dbReference type="ARBA" id="ARBA00000642"/>
    </source>
</evidence>
<evidence type="ECO:0000256" key="8">
    <source>
        <dbReference type="HAMAP-Rule" id="MF_00145"/>
    </source>
</evidence>
<keyword evidence="4 8" id="KW-0808">Transferase</keyword>
<dbReference type="Gene3D" id="3.40.50.1260">
    <property type="entry name" value="Phosphoglycerate kinase, N-terminal domain"/>
    <property type="match status" value="2"/>
</dbReference>
<evidence type="ECO:0000256" key="4">
    <source>
        <dbReference type="ARBA" id="ARBA00022679"/>
    </source>
</evidence>
<keyword evidence="7 8" id="KW-0067">ATP-binding</keyword>
<feature type="binding site" evidence="8">
    <location>
        <position position="323"/>
    </location>
    <ligand>
        <name>ATP</name>
        <dbReference type="ChEBI" id="CHEBI:30616"/>
    </ligand>
</feature>
<feature type="binding site" evidence="8">
    <location>
        <begin position="58"/>
        <end position="61"/>
    </location>
    <ligand>
        <name>substrate</name>
    </ligand>
</feature>
<keyword evidence="8" id="KW-0324">Glycolysis</keyword>
<feature type="binding site" evidence="8">
    <location>
        <position position="292"/>
    </location>
    <ligand>
        <name>ATP</name>
        <dbReference type="ChEBI" id="CHEBI:30616"/>
    </ligand>
</feature>
<keyword evidence="5 8" id="KW-0547">Nucleotide-binding</keyword>
<accession>A0ABN6KSV5</accession>
<dbReference type="HAMAP" id="MF_00145">
    <property type="entry name" value="Phosphoglyc_kinase"/>
    <property type="match status" value="1"/>
</dbReference>
<evidence type="ECO:0000313" key="11">
    <source>
        <dbReference type="Proteomes" id="UP001319865"/>
    </source>
</evidence>
<dbReference type="EC" id="2.7.2.3" evidence="3 8"/>
<dbReference type="PANTHER" id="PTHR11406:SF23">
    <property type="entry name" value="PHOSPHOGLYCERATE KINASE 1, CHLOROPLASTIC-RELATED"/>
    <property type="match status" value="1"/>
</dbReference>
<comment type="pathway">
    <text evidence="8">Carbohydrate degradation; glycolysis; pyruvate from D-glyceraldehyde 3-phosphate: step 2/5.</text>
</comment>
<comment type="catalytic activity">
    <reaction evidence="1 8 9">
        <text>(2R)-3-phosphoglycerate + ATP = (2R)-3-phospho-glyceroyl phosphate + ADP</text>
        <dbReference type="Rhea" id="RHEA:14801"/>
        <dbReference type="ChEBI" id="CHEBI:30616"/>
        <dbReference type="ChEBI" id="CHEBI:57604"/>
        <dbReference type="ChEBI" id="CHEBI:58272"/>
        <dbReference type="ChEBI" id="CHEBI:456216"/>
        <dbReference type="EC" id="2.7.2.3"/>
    </reaction>
</comment>
<protein>
    <recommendedName>
        <fullName evidence="3 8">Phosphoglycerate kinase</fullName>
        <ecNumber evidence="3 8">2.7.2.3</ecNumber>
    </recommendedName>
</protein>
<feature type="binding site" evidence="8">
    <location>
        <position position="149"/>
    </location>
    <ligand>
        <name>substrate</name>
    </ligand>
</feature>
<evidence type="ECO:0000256" key="5">
    <source>
        <dbReference type="ARBA" id="ARBA00022741"/>
    </source>
</evidence>
<dbReference type="RefSeq" id="WP_229330848.1">
    <property type="nucleotide sequence ID" value="NZ_AP025183.1"/>
</dbReference>
<evidence type="ECO:0000313" key="10">
    <source>
        <dbReference type="EMBL" id="BDB52178.1"/>
    </source>
</evidence>
<dbReference type="EMBL" id="AP025183">
    <property type="protein sequence ID" value="BDB52178.1"/>
    <property type="molecule type" value="Genomic_DNA"/>
</dbReference>
<dbReference type="PRINTS" id="PR00477">
    <property type="entry name" value="PHGLYCKINASE"/>
</dbReference>
<dbReference type="PANTHER" id="PTHR11406">
    <property type="entry name" value="PHOSPHOGLYCERATE KINASE"/>
    <property type="match status" value="1"/>
</dbReference>
<reference evidence="10 11" key="2">
    <citation type="journal article" date="2022" name="Microorganisms">
        <title>Complete Genome Sequences of Two Flavobacterium ammonificans Strains and a Flavobacterium ammoniigenes Strain of Ammonifying Bacterioplankton Isolated from Surface River Water.</title>
        <authorList>
            <person name="Suda W."/>
            <person name="Ogata Y."/>
            <person name="Shindo C."/>
            <person name="Watanabe K."/>
        </authorList>
    </citation>
    <scope>NUCLEOTIDE SEQUENCE [LARGE SCALE GENOMIC DNA]</scope>
    <source>
        <strain evidence="10 11">GENT11</strain>
    </source>
</reference>
<organism evidence="10 11">
    <name type="scientific">Flavobacterium ammonificans</name>
    <dbReference type="NCBI Taxonomy" id="1751056"/>
    <lineage>
        <taxon>Bacteria</taxon>
        <taxon>Pseudomonadati</taxon>
        <taxon>Bacteroidota</taxon>
        <taxon>Flavobacteriia</taxon>
        <taxon>Flavobacteriales</taxon>
        <taxon>Flavobacteriaceae</taxon>
        <taxon>Flavobacterium</taxon>
    </lineage>
</organism>
<proteinExistence type="inferred from homology"/>
<feature type="binding site" evidence="8">
    <location>
        <begin position="19"/>
        <end position="21"/>
    </location>
    <ligand>
        <name>substrate</name>
    </ligand>
</feature>
<evidence type="ECO:0000256" key="7">
    <source>
        <dbReference type="ARBA" id="ARBA00022840"/>
    </source>
</evidence>
<dbReference type="Proteomes" id="UP001319865">
    <property type="component" value="Chromosome"/>
</dbReference>
<sequence length="395" mass="42022">MKTVNDFNFKNKKAIIRVDFNVPLDENFNVTDATRIEAAKPTIDKILADGGSVILMSHLGRPKGAEDKYSLKHILKTASAILGVPVQFAANCVGPEAKSASDKLQSGEVLLLENLRFHAEEEAGDVAFAKELASLGDIYVNDAFGTAHRAHASTTIIAQFFPNDKCFGSLLAKEIESLNKVLKNSVKPVTAVLGGSKVSSKITVIENILDKVDHMIIGGGMTFTFVKALGGKIGNSICEDDKQELALEILRLAKEKGVQIHIPVDVIAGDKFSNDANTQAVDVTAIPDGWEGMDAGPKSLEQFKKVILESKTILWNGPLGVFEMPTFAKGTIALGEFIAESTANGAFSLVGGGDSVAAVKQFGFEDKVSYVSTGGGAMLEMLEGRVLPGIAAILE</sequence>
<comment type="subcellular location">
    <subcellularLocation>
        <location evidence="8">Cytoplasm</location>
    </subcellularLocation>
</comment>
<feature type="binding site" evidence="8">
    <location>
        <begin position="352"/>
        <end position="355"/>
    </location>
    <ligand>
        <name>ATP</name>
        <dbReference type="ChEBI" id="CHEBI:30616"/>
    </ligand>
</feature>
<dbReference type="CDD" id="cd00318">
    <property type="entry name" value="Phosphoglycerate_kinase"/>
    <property type="match status" value="1"/>
</dbReference>
<evidence type="ECO:0000256" key="9">
    <source>
        <dbReference type="RuleBase" id="RU000532"/>
    </source>
</evidence>
<feature type="binding site" evidence="8">
    <location>
        <position position="35"/>
    </location>
    <ligand>
        <name>substrate</name>
    </ligand>
</feature>